<dbReference type="OMA" id="DLWCANC"/>
<dbReference type="RefSeq" id="WP_010945221.1">
    <property type="nucleotide sequence ID" value="NZ_CP011218.1"/>
</dbReference>
<dbReference type="AlphaFoldDB" id="A0AAC8UCS4"/>
<dbReference type="HAMAP" id="MF_00764">
    <property type="entry name" value="UPF0306"/>
    <property type="match status" value="1"/>
</dbReference>
<comment type="similarity">
    <text evidence="1">Belongs to the UPF0306 family.</text>
</comment>
<dbReference type="InterPro" id="IPR012349">
    <property type="entry name" value="Split_barrel_FMN-bd"/>
</dbReference>
<organism evidence="2 3">
    <name type="scientific">Haemophilus ducreyi</name>
    <dbReference type="NCBI Taxonomy" id="730"/>
    <lineage>
        <taxon>Bacteria</taxon>
        <taxon>Pseudomonadati</taxon>
        <taxon>Pseudomonadota</taxon>
        <taxon>Gammaproteobacteria</taxon>
        <taxon>Pasteurellales</taxon>
        <taxon>Pasteurellaceae</taxon>
        <taxon>Haemophilus</taxon>
    </lineage>
</organism>
<dbReference type="PIRSF" id="PIRSF009554">
    <property type="entry name" value="UCP009554"/>
    <property type="match status" value="1"/>
</dbReference>
<dbReference type="Gene3D" id="2.30.110.10">
    <property type="entry name" value="Electron Transport, Fmn-binding Protein, Chain A"/>
    <property type="match status" value="1"/>
</dbReference>
<evidence type="ECO:0000256" key="1">
    <source>
        <dbReference type="HAMAP-Rule" id="MF_00764"/>
    </source>
</evidence>
<evidence type="ECO:0000313" key="2">
    <source>
        <dbReference type="EMBL" id="AKO32583.1"/>
    </source>
</evidence>
<dbReference type="InterPro" id="IPR011194">
    <property type="entry name" value="UPF0306"/>
</dbReference>
<reference evidence="2 3" key="1">
    <citation type="journal article" date="2015" name="PLoS Negl. Trop. Dis.">
        <title>Haemophilus ducreyi Cutaneous Ulcer Strains Are Nearly Identical to Class I Genital Ulcer Strains.</title>
        <authorList>
            <person name="Gangaiah D."/>
            <person name="Webb K.M."/>
            <person name="Humphreys T.L."/>
            <person name="Fortney K.R."/>
            <person name="Toh E."/>
            <person name="Tai A."/>
            <person name="Katz S.S."/>
            <person name="Pillay A."/>
            <person name="Chen C.Y."/>
            <person name="Roberts S.A."/>
            <person name="Munson R.S.Jr."/>
            <person name="Spinola S.M."/>
        </authorList>
    </citation>
    <scope>NUCLEOTIDE SEQUENCE [LARGE SCALE GENOMIC DNA]</scope>
    <source>
        <strain evidence="3">CLU2</strain>
    </source>
</reference>
<evidence type="ECO:0000313" key="3">
    <source>
        <dbReference type="Proteomes" id="UP000060132"/>
    </source>
</evidence>
<gene>
    <name evidence="2" type="ORF">RZ57_05435</name>
</gene>
<dbReference type="SUPFAM" id="SSF50475">
    <property type="entry name" value="FMN-binding split barrel"/>
    <property type="match status" value="1"/>
</dbReference>
<dbReference type="Proteomes" id="UP000060132">
    <property type="component" value="Chromosome"/>
</dbReference>
<dbReference type="SMR" id="A0AAC8UCS4"/>
<proteinExistence type="inferred from homology"/>
<protein>
    <recommendedName>
        <fullName evidence="1">UPF0306 protein RZ57_05435</fullName>
    </recommendedName>
</protein>
<dbReference type="EMBL" id="CP011219">
    <property type="protein sequence ID" value="AKO32583.1"/>
    <property type="molecule type" value="Genomic_DNA"/>
</dbReference>
<accession>A0AAC8UCS4</accession>
<sequence length="146" mass="17130">MQKIPSFISRFIQDNHVVNFAAYTIDDFWTASCFYAFDHNMARLILLTSKNTRHSQIMLHNPKIVGTISAQITDIQAIKGIQFSATSQLLTKQDTEYHSSLTHYYQRHPFARLTSSDVWLLHLDMIKYTSNEYLFAQKSIWQRHTE</sequence>
<name>A0AAC8UCS4_HAEDC</name>